<evidence type="ECO:0000256" key="1">
    <source>
        <dbReference type="ARBA" id="ARBA00004604"/>
    </source>
</evidence>
<dbReference type="GO" id="GO:0005524">
    <property type="term" value="F:ATP binding"/>
    <property type="evidence" value="ECO:0007669"/>
    <property type="project" value="UniProtKB-UniRule"/>
</dbReference>
<keyword evidence="9" id="KW-0539">Nucleus</keyword>
<dbReference type="GO" id="GO:0006364">
    <property type="term" value="P:rRNA processing"/>
    <property type="evidence" value="ECO:0007669"/>
    <property type="project" value="UniProtKB-KW"/>
</dbReference>
<reference evidence="14" key="1">
    <citation type="journal article" date="2023" name="Mol. Phylogenet. Evol.">
        <title>Genome-scale phylogeny and comparative genomics of the fungal order Sordariales.</title>
        <authorList>
            <person name="Hensen N."/>
            <person name="Bonometti L."/>
            <person name="Westerberg I."/>
            <person name="Brannstrom I.O."/>
            <person name="Guillou S."/>
            <person name="Cros-Aarteil S."/>
            <person name="Calhoun S."/>
            <person name="Haridas S."/>
            <person name="Kuo A."/>
            <person name="Mondo S."/>
            <person name="Pangilinan J."/>
            <person name="Riley R."/>
            <person name="LaButti K."/>
            <person name="Andreopoulos B."/>
            <person name="Lipzen A."/>
            <person name="Chen C."/>
            <person name="Yan M."/>
            <person name="Daum C."/>
            <person name="Ng V."/>
            <person name="Clum A."/>
            <person name="Steindorff A."/>
            <person name="Ohm R.A."/>
            <person name="Martin F."/>
            <person name="Silar P."/>
            <person name="Natvig D.O."/>
            <person name="Lalanne C."/>
            <person name="Gautier V."/>
            <person name="Ament-Velasquez S.L."/>
            <person name="Kruys A."/>
            <person name="Hutchinson M.I."/>
            <person name="Powell A.J."/>
            <person name="Barry K."/>
            <person name="Miller A.N."/>
            <person name="Grigoriev I.V."/>
            <person name="Debuchy R."/>
            <person name="Gladieux P."/>
            <person name="Hiltunen Thoren M."/>
            <person name="Johannesson H."/>
        </authorList>
    </citation>
    <scope>NUCLEOTIDE SEQUENCE</scope>
    <source>
        <strain evidence="14">CBS 118394</strain>
    </source>
</reference>
<dbReference type="InterPro" id="IPR027417">
    <property type="entry name" value="P-loop_NTPase"/>
</dbReference>
<gene>
    <name evidence="14" type="ORF">B0H66DRAFT_397216</name>
</gene>
<name>A0AAE0HT18_9PEZI</name>
<evidence type="ECO:0000313" key="15">
    <source>
        <dbReference type="Proteomes" id="UP001283341"/>
    </source>
</evidence>
<keyword evidence="8 10" id="KW-0694">RNA-binding</keyword>
<dbReference type="GO" id="GO:0003724">
    <property type="term" value="F:RNA helicase activity"/>
    <property type="evidence" value="ECO:0007669"/>
    <property type="project" value="UniProtKB-EC"/>
</dbReference>
<dbReference type="InterPro" id="IPR000629">
    <property type="entry name" value="RNA-helicase_DEAD-box_CS"/>
</dbReference>
<keyword evidence="4 10" id="KW-0547">Nucleotide-binding</keyword>
<dbReference type="GO" id="GO:0005730">
    <property type="term" value="C:nucleolus"/>
    <property type="evidence" value="ECO:0007669"/>
    <property type="project" value="UniProtKB-SubCell"/>
</dbReference>
<dbReference type="SMART" id="SM00490">
    <property type="entry name" value="HELICc"/>
    <property type="match status" value="1"/>
</dbReference>
<dbReference type="PROSITE" id="PS51192">
    <property type="entry name" value="HELICASE_ATP_BIND_1"/>
    <property type="match status" value="1"/>
</dbReference>
<keyword evidence="6 10" id="KW-0347">Helicase</keyword>
<keyword evidence="5 10" id="KW-0378">Hydrolase</keyword>
<protein>
    <recommendedName>
        <fullName evidence="10">ATP-dependent RNA helicase</fullName>
        <ecNumber evidence="10">3.6.4.13</ecNumber>
    </recommendedName>
</protein>
<dbReference type="InterPro" id="IPR025313">
    <property type="entry name" value="SPB4-like_CTE"/>
</dbReference>
<dbReference type="PROSITE" id="PS00039">
    <property type="entry name" value="DEAD_ATP_HELICASE"/>
    <property type="match status" value="1"/>
</dbReference>
<dbReference type="Proteomes" id="UP001283341">
    <property type="component" value="Unassembled WGS sequence"/>
</dbReference>
<dbReference type="SMART" id="SM00487">
    <property type="entry name" value="DEXDc"/>
    <property type="match status" value="1"/>
</dbReference>
<dbReference type="SUPFAM" id="SSF52540">
    <property type="entry name" value="P-loop containing nucleoside triphosphate hydrolases"/>
    <property type="match status" value="1"/>
</dbReference>
<evidence type="ECO:0000256" key="2">
    <source>
        <dbReference type="ARBA" id="ARBA00022517"/>
    </source>
</evidence>
<dbReference type="PROSITE" id="PS51194">
    <property type="entry name" value="HELICASE_CTER"/>
    <property type="match status" value="1"/>
</dbReference>
<dbReference type="InterPro" id="IPR011545">
    <property type="entry name" value="DEAD/DEAH_box_helicase_dom"/>
</dbReference>
<evidence type="ECO:0000256" key="11">
    <source>
        <dbReference type="SAM" id="MobiDB-lite"/>
    </source>
</evidence>
<dbReference type="Pfam" id="PF13959">
    <property type="entry name" value="CTE_SPB4"/>
    <property type="match status" value="1"/>
</dbReference>
<evidence type="ECO:0000256" key="5">
    <source>
        <dbReference type="ARBA" id="ARBA00022801"/>
    </source>
</evidence>
<feature type="compositionally biased region" description="Basic residues" evidence="11">
    <location>
        <begin position="773"/>
        <end position="782"/>
    </location>
</feature>
<evidence type="ECO:0000256" key="9">
    <source>
        <dbReference type="ARBA" id="ARBA00023242"/>
    </source>
</evidence>
<evidence type="ECO:0000256" key="10">
    <source>
        <dbReference type="RuleBase" id="RU365068"/>
    </source>
</evidence>
<evidence type="ECO:0000313" key="14">
    <source>
        <dbReference type="EMBL" id="KAK3312352.1"/>
    </source>
</evidence>
<keyword evidence="15" id="KW-1185">Reference proteome</keyword>
<comment type="function">
    <text evidence="10">RNA helicase.</text>
</comment>
<keyword evidence="7 10" id="KW-0067">ATP-binding</keyword>
<comment type="caution">
    <text evidence="14">The sequence shown here is derived from an EMBL/GenBank/DDBJ whole genome shotgun (WGS) entry which is preliminary data.</text>
</comment>
<dbReference type="SMART" id="SM01178">
    <property type="entry name" value="DUF4217"/>
    <property type="match status" value="1"/>
</dbReference>
<comment type="domain">
    <text evidence="10">The Q motif is unique to and characteristic of the DEAD box family of RNA helicases and controls ATP binding and hydrolysis.</text>
</comment>
<feature type="region of interest" description="Disordered" evidence="11">
    <location>
        <begin position="1"/>
        <end position="29"/>
    </location>
</feature>
<feature type="compositionally biased region" description="Acidic residues" evidence="11">
    <location>
        <begin position="739"/>
        <end position="750"/>
    </location>
</feature>
<feature type="compositionally biased region" description="Basic and acidic residues" evidence="11">
    <location>
        <begin position="669"/>
        <end position="681"/>
    </location>
</feature>
<proteinExistence type="inferred from homology"/>
<dbReference type="EC" id="3.6.4.13" evidence="10"/>
<dbReference type="Pfam" id="PF00271">
    <property type="entry name" value="Helicase_C"/>
    <property type="match status" value="1"/>
</dbReference>
<dbReference type="GO" id="GO:0003723">
    <property type="term" value="F:RNA binding"/>
    <property type="evidence" value="ECO:0007669"/>
    <property type="project" value="UniProtKB-UniRule"/>
</dbReference>
<evidence type="ECO:0000256" key="3">
    <source>
        <dbReference type="ARBA" id="ARBA00022552"/>
    </source>
</evidence>
<dbReference type="Gene3D" id="3.40.50.300">
    <property type="entry name" value="P-loop containing nucleotide triphosphate hydrolases"/>
    <property type="match status" value="2"/>
</dbReference>
<comment type="subcellular location">
    <subcellularLocation>
        <location evidence="1">Nucleus</location>
        <location evidence="1">Nucleolus</location>
    </subcellularLocation>
</comment>
<accession>A0AAE0HT18</accession>
<dbReference type="Pfam" id="PF00270">
    <property type="entry name" value="DEAD"/>
    <property type="match status" value="1"/>
</dbReference>
<dbReference type="EMBL" id="JAUEDM010000009">
    <property type="protein sequence ID" value="KAK3312352.1"/>
    <property type="molecule type" value="Genomic_DNA"/>
</dbReference>
<dbReference type="CDD" id="cd18787">
    <property type="entry name" value="SF2_C_DEAD"/>
    <property type="match status" value="1"/>
</dbReference>
<feature type="domain" description="Helicase ATP-binding" evidence="12">
    <location>
        <begin position="85"/>
        <end position="259"/>
    </location>
</feature>
<evidence type="ECO:0000256" key="6">
    <source>
        <dbReference type="ARBA" id="ARBA00022806"/>
    </source>
</evidence>
<evidence type="ECO:0000256" key="8">
    <source>
        <dbReference type="ARBA" id="ARBA00022884"/>
    </source>
</evidence>
<evidence type="ECO:0000259" key="13">
    <source>
        <dbReference type="PROSITE" id="PS51194"/>
    </source>
</evidence>
<dbReference type="InterPro" id="IPR014001">
    <property type="entry name" value="Helicase_ATP-bd"/>
</dbReference>
<feature type="compositionally biased region" description="Basic and acidic residues" evidence="11">
    <location>
        <begin position="20"/>
        <end position="29"/>
    </location>
</feature>
<feature type="region of interest" description="Disordered" evidence="11">
    <location>
        <begin position="511"/>
        <end position="547"/>
    </location>
</feature>
<dbReference type="GO" id="GO:0016787">
    <property type="term" value="F:hydrolase activity"/>
    <property type="evidence" value="ECO:0007669"/>
    <property type="project" value="UniProtKB-KW"/>
</dbReference>
<sequence>MTQNGPKSAIARRGKPTKSKSTESRTLKRKRVEEDLEKLRITIDELDPKSPSLKNFNDLPLCAATASGLRASHFEVLTDIQRAAIPLALKGNDILGAAKTGSGKTLAFLVPVLEKLYRERWTEYDGLGALIISPTRELAVQIFEVLRKIGRNHTFSAGLVIGGKSLKEEAERLGRMNILVCTPGRMLQHLDQTAGFDGDNLQILVLDEADRIMDMGFQSAVDALVEHLPKTRQTLLFSATQSKRVSDLARLSLKDPEYVSAHEEAPAATPTNLQQNYIVVPLAEKLDTLWGFLRTNLTSKIIVFLSSGKQVRFIFESFKRMQPGIPLLHLHGRQKQVARMEITRRFAAAKYGCLFATDVVARGVDFPAVDWVIQADCPEDADTYIHRVGRTARYESKGKAVLFLDPSEEKGFLKRLEHKKVPITKVNVKENKKKSITNELQSICFQSPDVKYLGQKAFISYTRSVHLQKDKEVFKFDQLDLDAFAASLGLPGTPQIRYQKGEDVKRLKNASRMAAISSGSESDGDSDSGPKKKEVVRTKYDKMTERQNQDVLSSHYRKVLEDGEDDAEEDDFLSVKRVLGDDELDEAAGAKEAKVVKLGNQELIIDSKRREKLLSSKKKLLKFMDKPTKLVFDDDGNAHQLYELQGLEDFSKEGPAEKLREKFVEMEAEKVAEQDVEDKQLAKAKRKAKRDKAKARERGELEGEAVGGVLVPQAQLDVDSEEEDEDPLALLRSLPMPDEKDDREEEDDDEPPKKKAKKWFQDDSEDEREKERERKKRKKSGKKVIEMDHEPDNLQDLEALAAGLLED</sequence>
<feature type="region of interest" description="Disordered" evidence="11">
    <location>
        <begin position="669"/>
        <end position="793"/>
    </location>
</feature>
<feature type="domain" description="Helicase C-terminal" evidence="13">
    <location>
        <begin position="285"/>
        <end position="440"/>
    </location>
</feature>
<comment type="catalytic activity">
    <reaction evidence="10">
        <text>ATP + H2O = ADP + phosphate + H(+)</text>
        <dbReference type="Rhea" id="RHEA:13065"/>
        <dbReference type="ChEBI" id="CHEBI:15377"/>
        <dbReference type="ChEBI" id="CHEBI:15378"/>
        <dbReference type="ChEBI" id="CHEBI:30616"/>
        <dbReference type="ChEBI" id="CHEBI:43474"/>
        <dbReference type="ChEBI" id="CHEBI:456216"/>
        <dbReference type="EC" id="3.6.4.13"/>
    </reaction>
</comment>
<dbReference type="PANTHER" id="PTHR24031">
    <property type="entry name" value="RNA HELICASE"/>
    <property type="match status" value="1"/>
</dbReference>
<evidence type="ECO:0000259" key="12">
    <source>
        <dbReference type="PROSITE" id="PS51192"/>
    </source>
</evidence>
<keyword evidence="3" id="KW-0698">rRNA processing</keyword>
<reference evidence="14" key="2">
    <citation type="submission" date="2023-06" db="EMBL/GenBank/DDBJ databases">
        <authorList>
            <consortium name="Lawrence Berkeley National Laboratory"/>
            <person name="Haridas S."/>
            <person name="Hensen N."/>
            <person name="Bonometti L."/>
            <person name="Westerberg I."/>
            <person name="Brannstrom I.O."/>
            <person name="Guillou S."/>
            <person name="Cros-Aarteil S."/>
            <person name="Calhoun S."/>
            <person name="Kuo A."/>
            <person name="Mondo S."/>
            <person name="Pangilinan J."/>
            <person name="Riley R."/>
            <person name="Labutti K."/>
            <person name="Andreopoulos B."/>
            <person name="Lipzen A."/>
            <person name="Chen C."/>
            <person name="Yanf M."/>
            <person name="Daum C."/>
            <person name="Ng V."/>
            <person name="Clum A."/>
            <person name="Steindorff A."/>
            <person name="Ohm R."/>
            <person name="Martin F."/>
            <person name="Silar P."/>
            <person name="Natvig D."/>
            <person name="Lalanne C."/>
            <person name="Gautier V."/>
            <person name="Ament-Velasquez S.L."/>
            <person name="Kruys A."/>
            <person name="Hutchinson M.I."/>
            <person name="Powell A.J."/>
            <person name="Barry K."/>
            <person name="Miller A.N."/>
            <person name="Grigoriev I.V."/>
            <person name="Debuchy R."/>
            <person name="Gladieux P."/>
            <person name="Thoren M.H."/>
            <person name="Johannesson H."/>
        </authorList>
    </citation>
    <scope>NUCLEOTIDE SEQUENCE</scope>
    <source>
        <strain evidence="14">CBS 118394</strain>
    </source>
</reference>
<dbReference type="CDD" id="cd17941">
    <property type="entry name" value="DEADc_DDX10"/>
    <property type="match status" value="1"/>
</dbReference>
<feature type="compositionally biased region" description="Basic and acidic residues" evidence="11">
    <location>
        <begin position="783"/>
        <end position="792"/>
    </location>
</feature>
<keyword evidence="2" id="KW-0690">Ribosome biogenesis</keyword>
<feature type="compositionally biased region" description="Acidic residues" evidence="11">
    <location>
        <begin position="718"/>
        <end position="727"/>
    </location>
</feature>
<feature type="compositionally biased region" description="Basic and acidic residues" evidence="11">
    <location>
        <begin position="528"/>
        <end position="547"/>
    </location>
</feature>
<comment type="similarity">
    <text evidence="10">Belongs to the DEAD box helicase family.</text>
</comment>
<dbReference type="InterPro" id="IPR001650">
    <property type="entry name" value="Helicase_C-like"/>
</dbReference>
<dbReference type="AlphaFoldDB" id="A0AAE0HT18"/>
<feature type="compositionally biased region" description="Basic residues" evidence="11">
    <location>
        <begin position="682"/>
        <end position="693"/>
    </location>
</feature>
<organism evidence="14 15">
    <name type="scientific">Apodospora peruviana</name>
    <dbReference type="NCBI Taxonomy" id="516989"/>
    <lineage>
        <taxon>Eukaryota</taxon>
        <taxon>Fungi</taxon>
        <taxon>Dikarya</taxon>
        <taxon>Ascomycota</taxon>
        <taxon>Pezizomycotina</taxon>
        <taxon>Sordariomycetes</taxon>
        <taxon>Sordariomycetidae</taxon>
        <taxon>Sordariales</taxon>
        <taxon>Lasiosphaeriaceae</taxon>
        <taxon>Apodospora</taxon>
    </lineage>
</organism>
<evidence type="ECO:0000256" key="4">
    <source>
        <dbReference type="ARBA" id="ARBA00022741"/>
    </source>
</evidence>
<evidence type="ECO:0000256" key="7">
    <source>
        <dbReference type="ARBA" id="ARBA00022840"/>
    </source>
</evidence>